<dbReference type="RefSeq" id="WP_091401327.1">
    <property type="nucleotide sequence ID" value="NZ_FNQY01000037.1"/>
</dbReference>
<evidence type="ECO:0000256" key="2">
    <source>
        <dbReference type="ARBA" id="ARBA00022490"/>
    </source>
</evidence>
<dbReference type="OrthoDB" id="5187599at2"/>
<evidence type="ECO:0000256" key="3">
    <source>
        <dbReference type="ARBA" id="ARBA00022723"/>
    </source>
</evidence>
<evidence type="ECO:0000256" key="7">
    <source>
        <dbReference type="HAMAP-Rule" id="MF_00209"/>
    </source>
</evidence>
<comment type="function">
    <text evidence="7">Catalyzes the hydrolysis of inorganic pyrophosphate (PPi) forming two phosphate ions.</text>
</comment>
<evidence type="ECO:0000256" key="4">
    <source>
        <dbReference type="ARBA" id="ARBA00022801"/>
    </source>
</evidence>
<dbReference type="GO" id="GO:0004427">
    <property type="term" value="F:inorganic diphosphate phosphatase activity"/>
    <property type="evidence" value="ECO:0007669"/>
    <property type="project" value="UniProtKB-UniRule"/>
</dbReference>
<sequence>MIKTTQVLHPWHGVETGKNAPEFVNCVVEIPQGSRSKYEIDKASGLLKLDRVIYSSFHYPANYGFIPQTYGDDKDPLDILIISSMTIQPMCIVEAKVIGVMQMLDGGEGDDKIIGVAANDPAINYYENIEELPKHFFSELRHFFEQYKVLEKKTVKVEEFGNKQQALGIIKEAMESYHKLFTEEK</sequence>
<dbReference type="EMBL" id="FNQY01000037">
    <property type="protein sequence ID" value="SEA63998.1"/>
    <property type="molecule type" value="Genomic_DNA"/>
</dbReference>
<dbReference type="EC" id="3.6.1.1" evidence="7"/>
<feature type="binding site" evidence="7">
    <location>
        <position position="37"/>
    </location>
    <ligand>
        <name>substrate</name>
    </ligand>
</feature>
<reference evidence="8 9" key="1">
    <citation type="submission" date="2016-10" db="EMBL/GenBank/DDBJ databases">
        <authorList>
            <person name="de Groot N.N."/>
        </authorList>
    </citation>
    <scope>NUCLEOTIDE SEQUENCE [LARGE SCALE GENOMIC DNA]</scope>
    <source>
        <strain evidence="8 9">Vu-144</strain>
    </source>
</reference>
<dbReference type="HAMAP" id="MF_00209">
    <property type="entry name" value="Inorganic_PPase"/>
    <property type="match status" value="1"/>
</dbReference>
<keyword evidence="2 7" id="KW-0963">Cytoplasm</keyword>
<name>A0A1H4CUJ1_9BACT</name>
<protein>
    <recommendedName>
        <fullName evidence="7">Inorganic pyrophosphatase</fullName>
        <ecNumber evidence="7">3.6.1.1</ecNumber>
    </recommendedName>
    <alternativeName>
        <fullName evidence="7">Pyrophosphate phospho-hydrolase</fullName>
        <shortName evidence="7">PPase</shortName>
    </alternativeName>
</protein>
<proteinExistence type="inferred from homology"/>
<dbReference type="InterPro" id="IPR036649">
    <property type="entry name" value="Pyrophosphatase_sf"/>
</dbReference>
<keyword evidence="9" id="KW-1185">Reference proteome</keyword>
<evidence type="ECO:0000256" key="6">
    <source>
        <dbReference type="ARBA" id="ARBA00047820"/>
    </source>
</evidence>
<evidence type="ECO:0000256" key="1">
    <source>
        <dbReference type="ARBA" id="ARBA00001946"/>
    </source>
</evidence>
<dbReference type="InterPro" id="IPR008162">
    <property type="entry name" value="Pyrophosphatase"/>
</dbReference>
<dbReference type="Gene3D" id="3.90.80.10">
    <property type="entry name" value="Inorganic pyrophosphatase"/>
    <property type="match status" value="1"/>
</dbReference>
<dbReference type="AlphaFoldDB" id="A0A1H4CUJ1"/>
<dbReference type="Proteomes" id="UP000199041">
    <property type="component" value="Unassembled WGS sequence"/>
</dbReference>
<comment type="subcellular location">
    <subcellularLocation>
        <location evidence="7">Cytoplasm</location>
    </subcellularLocation>
</comment>
<comment type="cofactor">
    <cofactor evidence="1 7">
        <name>Mg(2+)</name>
        <dbReference type="ChEBI" id="CHEBI:18420"/>
    </cofactor>
</comment>
<dbReference type="PANTHER" id="PTHR10286">
    <property type="entry name" value="INORGANIC PYROPHOSPHATASE"/>
    <property type="match status" value="1"/>
</dbReference>
<feature type="binding site" evidence="7">
    <location>
        <position position="51"/>
    </location>
    <ligand>
        <name>substrate</name>
    </ligand>
</feature>
<dbReference type="STRING" id="551991.SAMN05192529_1375"/>
<dbReference type="GO" id="GO:0005737">
    <property type="term" value="C:cytoplasm"/>
    <property type="evidence" value="ECO:0007669"/>
    <property type="project" value="UniProtKB-SubCell"/>
</dbReference>
<evidence type="ECO:0000313" key="8">
    <source>
        <dbReference type="EMBL" id="SEA63998.1"/>
    </source>
</evidence>
<feature type="binding site" evidence="7">
    <location>
        <position position="73"/>
    </location>
    <ligand>
        <name>Mg(2+)</name>
        <dbReference type="ChEBI" id="CHEBI:18420"/>
        <label>1</label>
    </ligand>
</feature>
<dbReference type="SUPFAM" id="SSF50324">
    <property type="entry name" value="Inorganic pyrophosphatase"/>
    <property type="match status" value="1"/>
</dbReference>
<accession>A0A1H4CUJ1</accession>
<dbReference type="FunFam" id="3.90.80.10:FF:000003">
    <property type="entry name" value="Inorganic pyrophosphatase"/>
    <property type="match status" value="1"/>
</dbReference>
<comment type="similarity">
    <text evidence="7">Belongs to the PPase family.</text>
</comment>
<dbReference type="GO" id="GO:0000287">
    <property type="term" value="F:magnesium ion binding"/>
    <property type="evidence" value="ECO:0007669"/>
    <property type="project" value="UniProtKB-UniRule"/>
</dbReference>
<feature type="binding site" evidence="7">
    <location>
        <position position="78"/>
    </location>
    <ligand>
        <name>Mg(2+)</name>
        <dbReference type="ChEBI" id="CHEBI:18420"/>
        <label>2</label>
    </ligand>
</feature>
<organism evidence="8 9">
    <name type="scientific">Arachidicoccus rhizosphaerae</name>
    <dbReference type="NCBI Taxonomy" id="551991"/>
    <lineage>
        <taxon>Bacteria</taxon>
        <taxon>Pseudomonadati</taxon>
        <taxon>Bacteroidota</taxon>
        <taxon>Chitinophagia</taxon>
        <taxon>Chitinophagales</taxon>
        <taxon>Chitinophagaceae</taxon>
        <taxon>Arachidicoccus</taxon>
    </lineage>
</organism>
<keyword evidence="4 7" id="KW-0378">Hydrolase</keyword>
<evidence type="ECO:0000313" key="9">
    <source>
        <dbReference type="Proteomes" id="UP000199041"/>
    </source>
</evidence>
<comment type="subunit">
    <text evidence="7">Homohexamer.</text>
</comment>
<dbReference type="Pfam" id="PF00719">
    <property type="entry name" value="Pyrophosphatase"/>
    <property type="match status" value="1"/>
</dbReference>
<feature type="binding site" evidence="7">
    <location>
        <position position="147"/>
    </location>
    <ligand>
        <name>substrate</name>
    </ligand>
</feature>
<feature type="binding site" evidence="7">
    <location>
        <position position="63"/>
    </location>
    <ligand>
        <name>substrate</name>
    </ligand>
</feature>
<comment type="catalytic activity">
    <reaction evidence="6 7">
        <text>diphosphate + H2O = 2 phosphate + H(+)</text>
        <dbReference type="Rhea" id="RHEA:24576"/>
        <dbReference type="ChEBI" id="CHEBI:15377"/>
        <dbReference type="ChEBI" id="CHEBI:15378"/>
        <dbReference type="ChEBI" id="CHEBI:33019"/>
        <dbReference type="ChEBI" id="CHEBI:43474"/>
        <dbReference type="EC" id="3.6.1.1"/>
    </reaction>
</comment>
<gene>
    <name evidence="7" type="primary">ppa</name>
    <name evidence="8" type="ORF">SAMN05192529_1375</name>
</gene>
<evidence type="ECO:0000256" key="5">
    <source>
        <dbReference type="ARBA" id="ARBA00022842"/>
    </source>
</evidence>
<dbReference type="GO" id="GO:0006796">
    <property type="term" value="P:phosphate-containing compound metabolic process"/>
    <property type="evidence" value="ECO:0007669"/>
    <property type="project" value="InterPro"/>
</dbReference>
<keyword evidence="3 7" id="KW-0479">Metal-binding</keyword>
<feature type="binding site" evidence="7">
    <location>
        <position position="110"/>
    </location>
    <ligand>
        <name>Mg(2+)</name>
        <dbReference type="ChEBI" id="CHEBI:18420"/>
        <label>1</label>
    </ligand>
</feature>
<keyword evidence="5 7" id="KW-0460">Magnesium</keyword>
<dbReference type="CDD" id="cd00412">
    <property type="entry name" value="pyrophosphatase"/>
    <property type="match status" value="1"/>
</dbReference>
<feature type="binding site" evidence="7">
    <location>
        <position position="78"/>
    </location>
    <ligand>
        <name>Mg(2+)</name>
        <dbReference type="ChEBI" id="CHEBI:18420"/>
        <label>1</label>
    </ligand>
</feature>